<reference evidence="1 3" key="1">
    <citation type="submission" date="2023-10" db="EMBL/GenBank/DDBJ databases">
        <title>Whole Genome based description of the genera Actinobaculum and Actinotignum reveals a complex phylogenetic relationship within the species included in the genus Actinotignum.</title>
        <authorList>
            <person name="Jensen C.S."/>
            <person name="Dargis R."/>
            <person name="Kemp M."/>
            <person name="Christensen J.J."/>
        </authorList>
    </citation>
    <scope>NUCLEOTIDE SEQUENCE</scope>
    <source>
        <strain evidence="2 3">SLA_B089</strain>
        <strain evidence="1">SLA_B245</strain>
    </source>
</reference>
<proteinExistence type="predicted"/>
<accession>A0AAW9HL26</accession>
<comment type="caution">
    <text evidence="1">The sequence shown here is derived from an EMBL/GenBank/DDBJ whole genome shotgun (WGS) entry which is preliminary data.</text>
</comment>
<dbReference type="RefSeq" id="WP_143231796.1">
    <property type="nucleotide sequence ID" value="NZ_CAUPFC010000004.1"/>
</dbReference>
<dbReference type="GeneID" id="92813645"/>
<evidence type="ECO:0000313" key="2">
    <source>
        <dbReference type="EMBL" id="MDY5147099.1"/>
    </source>
</evidence>
<dbReference type="AlphaFoldDB" id="A0AAW9HL26"/>
<gene>
    <name evidence="1" type="ORF">R6G74_02385</name>
    <name evidence="2" type="ORF">R6P33_08725</name>
</gene>
<organism evidence="1 4">
    <name type="scientific">Actinotignum timonense</name>
    <dbReference type="NCBI Taxonomy" id="1870995"/>
    <lineage>
        <taxon>Bacteria</taxon>
        <taxon>Bacillati</taxon>
        <taxon>Actinomycetota</taxon>
        <taxon>Actinomycetes</taxon>
        <taxon>Actinomycetales</taxon>
        <taxon>Actinomycetaceae</taxon>
        <taxon>Actinotignum</taxon>
    </lineage>
</organism>
<evidence type="ECO:0000313" key="4">
    <source>
        <dbReference type="Proteomes" id="UP001288320"/>
    </source>
</evidence>
<evidence type="ECO:0000313" key="1">
    <source>
        <dbReference type="EMBL" id="MDY5140167.1"/>
    </source>
</evidence>
<dbReference type="EMBL" id="JAWNFV010000003">
    <property type="protein sequence ID" value="MDY5140167.1"/>
    <property type="molecule type" value="Genomic_DNA"/>
</dbReference>
<evidence type="ECO:0000313" key="3">
    <source>
        <dbReference type="Proteomes" id="UP001284901"/>
    </source>
</evidence>
<dbReference type="SUPFAM" id="SSF55781">
    <property type="entry name" value="GAF domain-like"/>
    <property type="match status" value="1"/>
</dbReference>
<dbReference type="InterPro" id="IPR029016">
    <property type="entry name" value="GAF-like_dom_sf"/>
</dbReference>
<dbReference type="Gene3D" id="3.30.450.40">
    <property type="match status" value="1"/>
</dbReference>
<sequence length="272" mass="29884">MSTPNDETVLRVWHFLERHAATIFTAIAATGPVVFSISGGSLAGLPRWACLLSPLFGIPAFVVQNRQQVASASLQSDLEDALTEKDRMEELYRHQSGIVCQALDHLMARIANGLSRPGTVLRGSIYRHSGDIFFLVARWSSNPRLTQVGRRTIPDDKGILARAWETGFLARSKMPEDREEWNEVQTFNSGLTLEEAASLTLHARSIAAYRLEHQSQPVGVFVLESPSAQGVSSSTLDKLASLPDMATLALLISLPPHEVLPLHSLREIPEDA</sequence>
<dbReference type="Proteomes" id="UP001284901">
    <property type="component" value="Unassembled WGS sequence"/>
</dbReference>
<evidence type="ECO:0008006" key="5">
    <source>
        <dbReference type="Google" id="ProtNLM"/>
    </source>
</evidence>
<dbReference type="Proteomes" id="UP001288320">
    <property type="component" value="Unassembled WGS sequence"/>
</dbReference>
<protein>
    <recommendedName>
        <fullName evidence="5">GAF domain-containing protein</fullName>
    </recommendedName>
</protein>
<dbReference type="EMBL" id="JAWNFY010000029">
    <property type="protein sequence ID" value="MDY5147099.1"/>
    <property type="molecule type" value="Genomic_DNA"/>
</dbReference>
<name>A0AAW9HL26_9ACTO</name>
<keyword evidence="3" id="KW-1185">Reference proteome</keyword>